<evidence type="ECO:0000313" key="1">
    <source>
        <dbReference type="EMBL" id="GBM26354.1"/>
    </source>
</evidence>
<dbReference type="EMBL" id="BGPR01000558">
    <property type="protein sequence ID" value="GBM26354.1"/>
    <property type="molecule type" value="Genomic_DNA"/>
</dbReference>
<reference evidence="1 2" key="1">
    <citation type="journal article" date="2019" name="Sci. Rep.">
        <title>Orb-weaving spider Araneus ventricosus genome elucidates the spidroin gene catalogue.</title>
        <authorList>
            <person name="Kono N."/>
            <person name="Nakamura H."/>
            <person name="Ohtoshi R."/>
            <person name="Moran D.A.P."/>
            <person name="Shinohara A."/>
            <person name="Yoshida Y."/>
            <person name="Fujiwara M."/>
            <person name="Mori M."/>
            <person name="Tomita M."/>
            <person name="Arakawa K."/>
        </authorList>
    </citation>
    <scope>NUCLEOTIDE SEQUENCE [LARGE SCALE GENOMIC DNA]</scope>
</reference>
<organism evidence="1 2">
    <name type="scientific">Araneus ventricosus</name>
    <name type="common">Orbweaver spider</name>
    <name type="synonym">Epeira ventricosa</name>
    <dbReference type="NCBI Taxonomy" id="182803"/>
    <lineage>
        <taxon>Eukaryota</taxon>
        <taxon>Metazoa</taxon>
        <taxon>Ecdysozoa</taxon>
        <taxon>Arthropoda</taxon>
        <taxon>Chelicerata</taxon>
        <taxon>Arachnida</taxon>
        <taxon>Araneae</taxon>
        <taxon>Araneomorphae</taxon>
        <taxon>Entelegynae</taxon>
        <taxon>Araneoidea</taxon>
        <taxon>Araneidae</taxon>
        <taxon>Araneus</taxon>
    </lineage>
</organism>
<protein>
    <submittedName>
        <fullName evidence="1">Uncharacterized protein</fullName>
    </submittedName>
</protein>
<comment type="caution">
    <text evidence="1">The sequence shown here is derived from an EMBL/GenBank/DDBJ whole genome shotgun (WGS) entry which is preliminary data.</text>
</comment>
<keyword evidence="2" id="KW-1185">Reference proteome</keyword>
<name>A0A4Y2EEU4_ARAVE</name>
<gene>
    <name evidence="1" type="ORF">AVEN_239354_1</name>
</gene>
<evidence type="ECO:0000313" key="2">
    <source>
        <dbReference type="Proteomes" id="UP000499080"/>
    </source>
</evidence>
<sequence>MCHGPHGRSTPLRICQLEVNPNRCGENYQLREDHFPLQGSMKELEYVGRDSSSSSWVPLRRTPPVCLINHFAQVSFYLLFN</sequence>
<accession>A0A4Y2EEU4</accession>
<dbReference type="Proteomes" id="UP000499080">
    <property type="component" value="Unassembled WGS sequence"/>
</dbReference>
<proteinExistence type="predicted"/>
<dbReference type="AlphaFoldDB" id="A0A4Y2EEU4"/>